<keyword evidence="2" id="KW-1185">Reference proteome</keyword>
<reference evidence="1 2" key="1">
    <citation type="submission" date="2018-10" db="EMBL/GenBank/DDBJ databases">
        <title>A high-quality apple genome assembly.</title>
        <authorList>
            <person name="Hu J."/>
        </authorList>
    </citation>
    <scope>NUCLEOTIDE SEQUENCE [LARGE SCALE GENOMIC DNA]</scope>
    <source>
        <strain evidence="2">cv. HFTH1</strain>
        <tissue evidence="1">Young leaf</tissue>
    </source>
</reference>
<gene>
    <name evidence="1" type="ORF">DVH24_012837</name>
</gene>
<evidence type="ECO:0000313" key="2">
    <source>
        <dbReference type="Proteomes" id="UP000290289"/>
    </source>
</evidence>
<evidence type="ECO:0000313" key="1">
    <source>
        <dbReference type="EMBL" id="RXH73153.1"/>
    </source>
</evidence>
<name>A0A498HW66_MALDO</name>
<dbReference type="EMBL" id="RDQH01000341">
    <property type="protein sequence ID" value="RXH73153.1"/>
    <property type="molecule type" value="Genomic_DNA"/>
</dbReference>
<comment type="caution">
    <text evidence="1">The sequence shown here is derived from an EMBL/GenBank/DDBJ whole genome shotgun (WGS) entry which is preliminary data.</text>
</comment>
<proteinExistence type="predicted"/>
<sequence length="257" mass="29295">MAPLIGVASAIRVGWIPGDDDFSFQMLYPILRHELSIVSVCRHILSSIRIWQAEEGGQSEGTRPDISLYVVCKFSEGEWAASERGDFHSSCLMNLFLVFEMLNHYTFINLLYRHPNFCLGSTLLKGSILLFEGIFLAWSLSYVYFMEPSSHLVCYPSVILHRFHRKIFFSLRFFASLSSGSGFMHLGLVYVQILHSLILRSASLFQHSVQTGERAKACVLGPLGEEKDWHPRHTESMMALEEGNINVKYEEVNWCCS</sequence>
<dbReference type="Proteomes" id="UP000290289">
    <property type="component" value="Chromosome 15"/>
</dbReference>
<protein>
    <submittedName>
        <fullName evidence="1">Uncharacterized protein</fullName>
    </submittedName>
</protein>
<accession>A0A498HW66</accession>
<organism evidence="1 2">
    <name type="scientific">Malus domestica</name>
    <name type="common">Apple</name>
    <name type="synonym">Pyrus malus</name>
    <dbReference type="NCBI Taxonomy" id="3750"/>
    <lineage>
        <taxon>Eukaryota</taxon>
        <taxon>Viridiplantae</taxon>
        <taxon>Streptophyta</taxon>
        <taxon>Embryophyta</taxon>
        <taxon>Tracheophyta</taxon>
        <taxon>Spermatophyta</taxon>
        <taxon>Magnoliopsida</taxon>
        <taxon>eudicotyledons</taxon>
        <taxon>Gunneridae</taxon>
        <taxon>Pentapetalae</taxon>
        <taxon>rosids</taxon>
        <taxon>fabids</taxon>
        <taxon>Rosales</taxon>
        <taxon>Rosaceae</taxon>
        <taxon>Amygdaloideae</taxon>
        <taxon>Maleae</taxon>
        <taxon>Malus</taxon>
    </lineage>
</organism>
<dbReference type="AlphaFoldDB" id="A0A498HW66"/>